<evidence type="ECO:0000256" key="1">
    <source>
        <dbReference type="SAM" id="MobiDB-lite"/>
    </source>
</evidence>
<accession>A0AA96WGM6</accession>
<dbReference type="AlphaFoldDB" id="A0AA96WGM6"/>
<proteinExistence type="predicted"/>
<sequence length="892" mass="97190">MPYPVSPPALPPVVNVVLPEESFHSSSNQDFAEAAASNSPTEASTGSFVPADTATCVENCGSVVPVLEPVSTAPSLTPAASLGGPMTINQSDRAVQFSVAPEPLPRATRAAQTVILPLPELDALVLANTAPIPRTQQYTAPDALPAVPIGSPDSQLARTVPEPSSSAPQETDGRAPLPDAQLLDAQLRPEPTAVPQPSQQPETLRLDLPIPAPAPLEVDPDQPTTEPLPNPVPDSDGEVLTIPTPPQPTPEAQPSQPTPGASPGSVPIDPQAVGEVLEVQSDRQEFDERQQIFIADGNVRVRFRQAVLTADRVQVNIPNRVAVAEGNAVLTRGDQVLRGALFTYNFGLNQGAIQTARGELLIPAAERDFDPTPPAIGSAAEQPATERLSTTQPLQVFGGIPGPAFGLNLPRQQQGQISRLRFEADQVEFFGENLEAQNVRITNDPFSPPELELRSSRATYTRLSPTTAEIRARNPRLVFDQGFELPLLVDRLVLDNRRRSSGLFNFGFDERDRDGFFIERTFDVYSTPLVSFSLTPQILVQRAIDQGSFPDPDHFGLIANLDFRFSPNTTAQAVANFSSLDLSEIEDRLRASVRAQQRVFNHTVALEYSYRNRLFNGSLGFQDVQSSIGLVINSPRYVLGDSLINLNYQGSIQYVNAQTDQSDLYPQLRQDRDLSCIKPDDRDTTGNGCVDLTRYQVAATLSRFFPIWYGTPLPPTPTEGLRYTPTPVVPYLGVFTQLQGVYSGYSNGDTQASLRGSVTLLGQIGRFSRPFLDSTEFSFGYFNTLLEGKSPFLFDRVGDSQFVIAGLTQQIYGPLRAGVQIAYNLDTQDEIDTVYRLEYRRRTYSIIATYSSGRREATLSFQLNDFNWTGDPGPFSGSGGNTVESSVIQGVN</sequence>
<dbReference type="Pfam" id="PF12600">
    <property type="entry name" value="DUF3769"/>
    <property type="match status" value="1"/>
</dbReference>
<name>A0AA96WGM6_9CYAN</name>
<feature type="region of interest" description="Disordered" evidence="1">
    <location>
        <begin position="210"/>
        <end position="269"/>
    </location>
</feature>
<dbReference type="PANTHER" id="PTHR30189:SF1">
    <property type="entry name" value="LPS-ASSEMBLY PROTEIN LPTD"/>
    <property type="match status" value="1"/>
</dbReference>
<feature type="compositionally biased region" description="Polar residues" evidence="1">
    <location>
        <begin position="24"/>
        <end position="47"/>
    </location>
</feature>
<dbReference type="EMBL" id="CP053586">
    <property type="protein sequence ID" value="WNZ24245.1"/>
    <property type="molecule type" value="Genomic_DNA"/>
</dbReference>
<protein>
    <submittedName>
        <fullName evidence="2">DUF3769 domain-containing protein</fullName>
    </submittedName>
</protein>
<feature type="compositionally biased region" description="Polar residues" evidence="1">
    <location>
        <begin position="152"/>
        <end position="169"/>
    </location>
</feature>
<dbReference type="PANTHER" id="PTHR30189">
    <property type="entry name" value="LPS-ASSEMBLY PROTEIN"/>
    <property type="match status" value="1"/>
</dbReference>
<feature type="region of interest" description="Disordered" evidence="1">
    <location>
        <begin position="137"/>
        <end position="176"/>
    </location>
</feature>
<reference evidence="2" key="1">
    <citation type="submission" date="2020-05" db="EMBL/GenBank/DDBJ databases">
        <authorList>
            <person name="Zhu T."/>
            <person name="Keshari N."/>
            <person name="Lu X."/>
        </authorList>
    </citation>
    <scope>NUCLEOTIDE SEQUENCE</scope>
    <source>
        <strain evidence="2">NK1-12</strain>
    </source>
</reference>
<feature type="region of interest" description="Disordered" evidence="1">
    <location>
        <begin position="21"/>
        <end position="47"/>
    </location>
</feature>
<organism evidence="2">
    <name type="scientific">Leptolyngbya sp. NK1-12</name>
    <dbReference type="NCBI Taxonomy" id="2547451"/>
    <lineage>
        <taxon>Bacteria</taxon>
        <taxon>Bacillati</taxon>
        <taxon>Cyanobacteriota</taxon>
        <taxon>Cyanophyceae</taxon>
        <taxon>Leptolyngbyales</taxon>
        <taxon>Leptolyngbyaceae</taxon>
        <taxon>Leptolyngbya group</taxon>
        <taxon>Leptolyngbya</taxon>
    </lineage>
</organism>
<evidence type="ECO:0000313" key="2">
    <source>
        <dbReference type="EMBL" id="WNZ24245.1"/>
    </source>
</evidence>
<dbReference type="RefSeq" id="WP_316429956.1">
    <property type="nucleotide sequence ID" value="NZ_CP053586.1"/>
</dbReference>
<dbReference type="GO" id="GO:0009279">
    <property type="term" value="C:cell outer membrane"/>
    <property type="evidence" value="ECO:0007669"/>
    <property type="project" value="TreeGrafter"/>
</dbReference>
<gene>
    <name evidence="2" type="ORF">HJG54_16195</name>
</gene>
<dbReference type="InterPro" id="IPR022244">
    <property type="entry name" value="DUF3769"/>
</dbReference>
<dbReference type="GO" id="GO:1990351">
    <property type="term" value="C:transporter complex"/>
    <property type="evidence" value="ECO:0007669"/>
    <property type="project" value="TreeGrafter"/>
</dbReference>
<dbReference type="InterPro" id="IPR050218">
    <property type="entry name" value="LptD"/>
</dbReference>